<reference evidence="1" key="1">
    <citation type="journal article" date="2015" name="Nature">
        <title>Complex archaea that bridge the gap between prokaryotes and eukaryotes.</title>
        <authorList>
            <person name="Spang A."/>
            <person name="Saw J.H."/>
            <person name="Jorgensen S.L."/>
            <person name="Zaremba-Niedzwiedzka K."/>
            <person name="Martijn J."/>
            <person name="Lind A.E."/>
            <person name="van Eijk R."/>
            <person name="Schleper C."/>
            <person name="Guy L."/>
            <person name="Ettema T.J."/>
        </authorList>
    </citation>
    <scope>NUCLEOTIDE SEQUENCE</scope>
</reference>
<evidence type="ECO:0000313" key="1">
    <source>
        <dbReference type="EMBL" id="KKK73918.1"/>
    </source>
</evidence>
<gene>
    <name evidence="1" type="ORF">LCGC14_2888990</name>
</gene>
<dbReference type="SUPFAM" id="SSF53448">
    <property type="entry name" value="Nucleotide-diphospho-sugar transferases"/>
    <property type="match status" value="1"/>
</dbReference>
<name>A0A0F8XY50_9ZZZZ</name>
<dbReference type="EMBL" id="LAZR01056563">
    <property type="protein sequence ID" value="KKK73918.1"/>
    <property type="molecule type" value="Genomic_DNA"/>
</dbReference>
<comment type="caution">
    <text evidence="1">The sequence shown here is derived from an EMBL/GenBank/DDBJ whole genome shotgun (WGS) entry which is preliminary data.</text>
</comment>
<dbReference type="CDD" id="cd00761">
    <property type="entry name" value="Glyco_tranf_GTA_type"/>
    <property type="match status" value="1"/>
</dbReference>
<organism evidence="1">
    <name type="scientific">marine sediment metagenome</name>
    <dbReference type="NCBI Taxonomy" id="412755"/>
    <lineage>
        <taxon>unclassified sequences</taxon>
        <taxon>metagenomes</taxon>
        <taxon>ecological metagenomes</taxon>
    </lineage>
</organism>
<protein>
    <submittedName>
        <fullName evidence="1">Uncharacterized protein</fullName>
    </submittedName>
</protein>
<proteinExistence type="predicted"/>
<dbReference type="InterPro" id="IPR029044">
    <property type="entry name" value="Nucleotide-diphossugar_trans"/>
</dbReference>
<dbReference type="AlphaFoldDB" id="A0A0F8XY50"/>
<accession>A0A0F8XY50</accession>
<sequence>MKVACVGTVIKGRVNRIFDICMQSIKMQTFKDYDIFVCYSKEPFWLDDGIENPPVIEGVKFVEVENVGCMRFVEYPLRNLLDYDYVMIIGSDCTIPSYLLKLTTDYLEKTKGEVCGVIGKMMKPYGWEYNGNVKVPTKVDVISTVGFTFRPKVLLDAGVLNWKRDCPLASMGDEIWISGCLARKGIDRVVIPFNQFHIGAEKGNPLSVTQYSIKVGMAISMGTTLYFKEYWDGFKSENLGVKK</sequence>